<dbReference type="CDD" id="cd00146">
    <property type="entry name" value="PKD"/>
    <property type="match status" value="2"/>
</dbReference>
<dbReference type="SUPFAM" id="SSF49299">
    <property type="entry name" value="PKD domain"/>
    <property type="match status" value="2"/>
</dbReference>
<dbReference type="Pfam" id="PF18911">
    <property type="entry name" value="PKD_4"/>
    <property type="match status" value="1"/>
</dbReference>
<sequence length="329" mass="37974">MKTSSKTTNYHLDKSVILFFVITILVTATVFAFKYVDYVPCEVIEFSFKETEIRVDESIEFEDKTLGALEWKWDFGDSTAIDTRRKLYHTFKKPGEYNVSLIVNGKCPKIQTITVLEKKEVLDPLKKAKFKILTPRIRVGEKLRVEDNTLNAETWEWNFENALGGTSREKSPEYIYSTEGKKTITLIVNGELKYSTKQTIEVLPKKKEKIRKDDIVIRDVSVIPDDPIGDDPVADDPKDEFKAPFINEKSFKSKLILVSTKKLTAKDFKDYLCGNLDLPIIVKKKRTTFIEFCEKIKGKSIVIKDLDLTHEDNNCIKNIVIDYRKTSIF</sequence>
<reference evidence="2 3" key="1">
    <citation type="submission" date="2016-10" db="EMBL/GenBank/DDBJ databases">
        <authorList>
            <person name="de Groot N.N."/>
        </authorList>
    </citation>
    <scope>NUCLEOTIDE SEQUENCE [LARGE SCALE GENOMIC DNA]</scope>
    <source>
        <strain evidence="2 3">DSM 25232</strain>
    </source>
</reference>
<dbReference type="PROSITE" id="PS50093">
    <property type="entry name" value="PKD"/>
    <property type="match status" value="2"/>
</dbReference>
<evidence type="ECO:0000313" key="2">
    <source>
        <dbReference type="EMBL" id="SEK24653.1"/>
    </source>
</evidence>
<dbReference type="Gene3D" id="2.60.40.10">
    <property type="entry name" value="Immunoglobulins"/>
    <property type="match status" value="2"/>
</dbReference>
<feature type="domain" description="PKD" evidence="1">
    <location>
        <begin position="71"/>
        <end position="104"/>
    </location>
</feature>
<keyword evidence="3" id="KW-1185">Reference proteome</keyword>
<feature type="domain" description="PKD" evidence="1">
    <location>
        <begin position="154"/>
        <end position="202"/>
    </location>
</feature>
<dbReference type="InterPro" id="IPR000601">
    <property type="entry name" value="PKD_dom"/>
</dbReference>
<protein>
    <submittedName>
        <fullName evidence="2">PKD domain-containing protein</fullName>
    </submittedName>
</protein>
<evidence type="ECO:0000259" key="1">
    <source>
        <dbReference type="PROSITE" id="PS50093"/>
    </source>
</evidence>
<dbReference type="InterPro" id="IPR013783">
    <property type="entry name" value="Ig-like_fold"/>
</dbReference>
<dbReference type="Proteomes" id="UP000198521">
    <property type="component" value="Unassembled WGS sequence"/>
</dbReference>
<dbReference type="RefSeq" id="WP_091403918.1">
    <property type="nucleotide sequence ID" value="NZ_FOAB01000001.1"/>
</dbReference>
<proteinExistence type="predicted"/>
<accession>A0A1H7FEP0</accession>
<dbReference type="OrthoDB" id="1491323at2"/>
<gene>
    <name evidence="2" type="ORF">SAMN04487910_0066</name>
</gene>
<dbReference type="InterPro" id="IPR022409">
    <property type="entry name" value="PKD/Chitinase_dom"/>
</dbReference>
<dbReference type="STRING" id="1038014.SAMN04487910_0066"/>
<organism evidence="2 3">
    <name type="scientific">Aquimarina amphilecti</name>
    <dbReference type="NCBI Taxonomy" id="1038014"/>
    <lineage>
        <taxon>Bacteria</taxon>
        <taxon>Pseudomonadati</taxon>
        <taxon>Bacteroidota</taxon>
        <taxon>Flavobacteriia</taxon>
        <taxon>Flavobacteriales</taxon>
        <taxon>Flavobacteriaceae</taxon>
        <taxon>Aquimarina</taxon>
    </lineage>
</organism>
<dbReference type="EMBL" id="FOAB01000001">
    <property type="protein sequence ID" value="SEK24653.1"/>
    <property type="molecule type" value="Genomic_DNA"/>
</dbReference>
<dbReference type="SMART" id="SM00089">
    <property type="entry name" value="PKD"/>
    <property type="match status" value="2"/>
</dbReference>
<name>A0A1H7FEP0_AQUAM</name>
<dbReference type="InterPro" id="IPR035986">
    <property type="entry name" value="PKD_dom_sf"/>
</dbReference>
<evidence type="ECO:0000313" key="3">
    <source>
        <dbReference type="Proteomes" id="UP000198521"/>
    </source>
</evidence>
<dbReference type="AlphaFoldDB" id="A0A1H7FEP0"/>